<dbReference type="SUPFAM" id="SSF53756">
    <property type="entry name" value="UDP-Glycosyltransferase/glycogen phosphorylase"/>
    <property type="match status" value="1"/>
</dbReference>
<evidence type="ECO:0000256" key="1">
    <source>
        <dbReference type="ARBA" id="ARBA00022679"/>
    </source>
</evidence>
<keyword evidence="4" id="KW-1185">Reference proteome</keyword>
<dbReference type="Proteomes" id="UP000236738">
    <property type="component" value="Unassembled WGS sequence"/>
</dbReference>
<dbReference type="PANTHER" id="PTHR46401:SF2">
    <property type="entry name" value="GLYCOSYLTRANSFERASE WBBK-RELATED"/>
    <property type="match status" value="1"/>
</dbReference>
<evidence type="ECO:0000313" key="3">
    <source>
        <dbReference type="EMBL" id="SEG42578.1"/>
    </source>
</evidence>
<dbReference type="GO" id="GO:0009103">
    <property type="term" value="P:lipopolysaccharide biosynthetic process"/>
    <property type="evidence" value="ECO:0007669"/>
    <property type="project" value="TreeGrafter"/>
</dbReference>
<protein>
    <submittedName>
        <fullName evidence="3">Glycosyl transferases group 1</fullName>
    </submittedName>
</protein>
<gene>
    <name evidence="3" type="ORF">SAMN05421847_2319</name>
</gene>
<feature type="domain" description="Glycosyl transferase family 1" evidence="2">
    <location>
        <begin position="173"/>
        <end position="293"/>
    </location>
</feature>
<dbReference type="EMBL" id="FNUS01000005">
    <property type="protein sequence ID" value="SEG42578.1"/>
    <property type="molecule type" value="Genomic_DNA"/>
</dbReference>
<dbReference type="InterPro" id="IPR001296">
    <property type="entry name" value="Glyco_trans_1"/>
</dbReference>
<dbReference type="GO" id="GO:0016757">
    <property type="term" value="F:glycosyltransferase activity"/>
    <property type="evidence" value="ECO:0007669"/>
    <property type="project" value="InterPro"/>
</dbReference>
<accession>A0A1H6A1I3</accession>
<evidence type="ECO:0000313" key="4">
    <source>
        <dbReference type="Proteomes" id="UP000236738"/>
    </source>
</evidence>
<name>A0A1H6A1I3_9FLAO</name>
<reference evidence="4" key="1">
    <citation type="submission" date="2016-10" db="EMBL/GenBank/DDBJ databases">
        <authorList>
            <person name="Varghese N."/>
            <person name="Submissions S."/>
        </authorList>
    </citation>
    <scope>NUCLEOTIDE SEQUENCE [LARGE SCALE GENOMIC DNA]</scope>
    <source>
        <strain evidence="4">DSM 21580</strain>
    </source>
</reference>
<evidence type="ECO:0000259" key="2">
    <source>
        <dbReference type="Pfam" id="PF00534"/>
    </source>
</evidence>
<dbReference type="PANTHER" id="PTHR46401">
    <property type="entry name" value="GLYCOSYLTRANSFERASE WBBK-RELATED"/>
    <property type="match status" value="1"/>
</dbReference>
<sequence>MILIDALYINGGGGKVLLDYLIFELEKTDKEITFLLDERIKNKRNYFSEKNTFIFMEADLKKRSNFYKKNKSTFSSILCFGNLPPNIRTKAKVYTYFHQSLYLDLPDDMNFVKKGIYKLKTLVVRYFKPNTDFWIVQNELVQNSLSKKYAINKSKIKILPFYPSFLSHEKFERNRHQYIYVSDAPPHKNHLLLIEAFCAFYDKFNIGRLVLTVSEEFLPLVEVIKEKVKLNYPIENIGFVQREKLQQYYSESHYHIFPSISESFGLGLVEAIENGCDIIGADLPYTYEVCEPSIAFNPFEVNSILDALTLSMQNNIPKSTSKVKNQIEKIIDLL</sequence>
<dbReference type="RefSeq" id="WP_103914181.1">
    <property type="nucleotide sequence ID" value="NZ_FNUS01000005.1"/>
</dbReference>
<dbReference type="Pfam" id="PF00534">
    <property type="entry name" value="Glycos_transf_1"/>
    <property type="match status" value="1"/>
</dbReference>
<keyword evidence="1 3" id="KW-0808">Transferase</keyword>
<dbReference type="OrthoDB" id="9801609at2"/>
<dbReference type="AlphaFoldDB" id="A0A1H6A1I3"/>
<organism evidence="3 4">
    <name type="scientific">Halpernia humi</name>
    <dbReference type="NCBI Taxonomy" id="493375"/>
    <lineage>
        <taxon>Bacteria</taxon>
        <taxon>Pseudomonadati</taxon>
        <taxon>Bacteroidota</taxon>
        <taxon>Flavobacteriia</taxon>
        <taxon>Flavobacteriales</taxon>
        <taxon>Weeksellaceae</taxon>
        <taxon>Chryseobacterium group</taxon>
        <taxon>Halpernia</taxon>
    </lineage>
</organism>
<dbReference type="Gene3D" id="3.40.50.2000">
    <property type="entry name" value="Glycogen Phosphorylase B"/>
    <property type="match status" value="1"/>
</dbReference>
<proteinExistence type="predicted"/>